<dbReference type="RefSeq" id="WP_168059777.1">
    <property type="nucleotide sequence ID" value="NZ_VTOW01000002.1"/>
</dbReference>
<reference evidence="2 3" key="1">
    <citation type="journal article" date="2020" name="Nature">
        <title>Bacterial chemolithoautotrophy via manganese oxidation.</title>
        <authorList>
            <person name="Yu H."/>
            <person name="Leadbetter J.R."/>
        </authorList>
    </citation>
    <scope>NUCLEOTIDE SEQUENCE [LARGE SCALE GENOMIC DNA]</scope>
    <source>
        <strain evidence="2 3">Mn-1</strain>
    </source>
</reference>
<accession>A0A7X6DQ51</accession>
<gene>
    <name evidence="2" type="ORF">MNODULE_11090</name>
</gene>
<proteinExistence type="predicted"/>
<dbReference type="InterPro" id="IPR009838">
    <property type="entry name" value="T4SS_TraL"/>
</dbReference>
<keyword evidence="3" id="KW-1185">Reference proteome</keyword>
<evidence type="ECO:0000313" key="3">
    <source>
        <dbReference type="Proteomes" id="UP000534783"/>
    </source>
</evidence>
<comment type="caution">
    <text evidence="2">The sequence shown here is derived from an EMBL/GenBank/DDBJ whole genome shotgun (WGS) entry which is preliminary data.</text>
</comment>
<dbReference type="Pfam" id="PF07178">
    <property type="entry name" value="TraL"/>
    <property type="match status" value="1"/>
</dbReference>
<dbReference type="Proteomes" id="UP000534783">
    <property type="component" value="Unassembled WGS sequence"/>
</dbReference>
<evidence type="ECO:0000313" key="2">
    <source>
        <dbReference type="EMBL" id="NKE71282.1"/>
    </source>
</evidence>
<feature type="transmembrane region" description="Helical" evidence="1">
    <location>
        <begin position="24"/>
        <end position="52"/>
    </location>
</feature>
<evidence type="ECO:0000256" key="1">
    <source>
        <dbReference type="SAM" id="Phobius"/>
    </source>
</evidence>
<organism evidence="2 3">
    <name type="scientific">Candidatus Manganitrophus noduliformans</name>
    <dbReference type="NCBI Taxonomy" id="2606439"/>
    <lineage>
        <taxon>Bacteria</taxon>
        <taxon>Pseudomonadati</taxon>
        <taxon>Nitrospirota</taxon>
        <taxon>Nitrospiria</taxon>
        <taxon>Candidatus Troglogloeales</taxon>
        <taxon>Candidatus Manganitrophaceae</taxon>
        <taxon>Candidatus Manganitrophus</taxon>
    </lineage>
</organism>
<sequence length="89" mass="10599">MEKKRFPQYLSAPFQVLWFESDDLVIALIFYVLALLYGGVFWLLIAGGPYAYSSVKKRYPRGFLKHSLYFMGLVRMRGYPDFFETEFYE</sequence>
<protein>
    <submittedName>
        <fullName evidence="2">Conjugal transfer protein TraL</fullName>
    </submittedName>
</protein>
<keyword evidence="1" id="KW-1133">Transmembrane helix</keyword>
<keyword evidence="1" id="KW-0812">Transmembrane</keyword>
<dbReference type="EMBL" id="VTOW01000002">
    <property type="protein sequence ID" value="NKE71282.1"/>
    <property type="molecule type" value="Genomic_DNA"/>
</dbReference>
<dbReference type="GO" id="GO:0019867">
    <property type="term" value="C:outer membrane"/>
    <property type="evidence" value="ECO:0007669"/>
    <property type="project" value="InterPro"/>
</dbReference>
<dbReference type="AlphaFoldDB" id="A0A7X6DQ51"/>
<name>A0A7X6DQ51_9BACT</name>
<keyword evidence="1" id="KW-0472">Membrane</keyword>